<dbReference type="InParanoid" id="A0A165MBA6"/>
<dbReference type="STRING" id="1314781.A0A165MBA6"/>
<gene>
    <name evidence="2" type="ORF">EXIGLDRAFT_267056</name>
</gene>
<sequence>MVTGRRSDRLMQSRFRSHPVFHLLLLPPSVADNVPDWDEDAAPSKPAPAPVAPPPAVDRLAPADATNVPRPARTRVDESARAPEDDSVRSVKRRKVEVSGAYQLIPEPHQYLAPEDRSTTTPSPMSVLAEAAVKQCLQADAREQLRVPHKRVAWIVPIVGKPPDHSDCTPAAFTPTIAALFLPTTTPTIRWRKETAWAFWESLQSMRKKRVFGSMGFAFETHLDYDFIKIYHNASHSLRLRTALGGFRNETDVPSTGGKAYRPLKTAVLLLVDEVNRGLLIA</sequence>
<accession>A0A165MBA6</accession>
<name>A0A165MBA6_EXIGL</name>
<organism evidence="2 3">
    <name type="scientific">Exidia glandulosa HHB12029</name>
    <dbReference type="NCBI Taxonomy" id="1314781"/>
    <lineage>
        <taxon>Eukaryota</taxon>
        <taxon>Fungi</taxon>
        <taxon>Dikarya</taxon>
        <taxon>Basidiomycota</taxon>
        <taxon>Agaricomycotina</taxon>
        <taxon>Agaricomycetes</taxon>
        <taxon>Auriculariales</taxon>
        <taxon>Exidiaceae</taxon>
        <taxon>Exidia</taxon>
    </lineage>
</organism>
<feature type="region of interest" description="Disordered" evidence="1">
    <location>
        <begin position="33"/>
        <end position="93"/>
    </location>
</feature>
<dbReference type="AlphaFoldDB" id="A0A165MBA6"/>
<dbReference type="Proteomes" id="UP000077266">
    <property type="component" value="Unassembled WGS sequence"/>
</dbReference>
<proteinExistence type="predicted"/>
<dbReference type="EMBL" id="KV425913">
    <property type="protein sequence ID" value="KZV99022.1"/>
    <property type="molecule type" value="Genomic_DNA"/>
</dbReference>
<keyword evidence="3" id="KW-1185">Reference proteome</keyword>
<protein>
    <submittedName>
        <fullName evidence="2">Uncharacterized protein</fullName>
    </submittedName>
</protein>
<evidence type="ECO:0000313" key="3">
    <source>
        <dbReference type="Proteomes" id="UP000077266"/>
    </source>
</evidence>
<dbReference type="OrthoDB" id="3143319at2759"/>
<reference evidence="2 3" key="1">
    <citation type="journal article" date="2016" name="Mol. Biol. Evol.">
        <title>Comparative Genomics of Early-Diverging Mushroom-Forming Fungi Provides Insights into the Origins of Lignocellulose Decay Capabilities.</title>
        <authorList>
            <person name="Nagy L.G."/>
            <person name="Riley R."/>
            <person name="Tritt A."/>
            <person name="Adam C."/>
            <person name="Daum C."/>
            <person name="Floudas D."/>
            <person name="Sun H."/>
            <person name="Yadav J.S."/>
            <person name="Pangilinan J."/>
            <person name="Larsson K.H."/>
            <person name="Matsuura K."/>
            <person name="Barry K."/>
            <person name="Labutti K."/>
            <person name="Kuo R."/>
            <person name="Ohm R.A."/>
            <person name="Bhattacharya S.S."/>
            <person name="Shirouzu T."/>
            <person name="Yoshinaga Y."/>
            <person name="Martin F.M."/>
            <person name="Grigoriev I.V."/>
            <person name="Hibbett D.S."/>
        </authorList>
    </citation>
    <scope>NUCLEOTIDE SEQUENCE [LARGE SCALE GENOMIC DNA]</scope>
    <source>
        <strain evidence="2 3">HHB12029</strain>
    </source>
</reference>
<feature type="compositionally biased region" description="Pro residues" evidence="1">
    <location>
        <begin position="45"/>
        <end position="56"/>
    </location>
</feature>
<feature type="compositionally biased region" description="Basic and acidic residues" evidence="1">
    <location>
        <begin position="74"/>
        <end position="89"/>
    </location>
</feature>
<evidence type="ECO:0000256" key="1">
    <source>
        <dbReference type="SAM" id="MobiDB-lite"/>
    </source>
</evidence>
<evidence type="ECO:0000313" key="2">
    <source>
        <dbReference type="EMBL" id="KZV99022.1"/>
    </source>
</evidence>